<dbReference type="PROSITE" id="PS50011">
    <property type="entry name" value="PROTEIN_KINASE_DOM"/>
    <property type="match status" value="1"/>
</dbReference>
<dbReference type="Pfam" id="PF00069">
    <property type="entry name" value="Pkinase"/>
    <property type="match status" value="1"/>
</dbReference>
<feature type="transmembrane region" description="Helical" evidence="8">
    <location>
        <begin position="258"/>
        <end position="281"/>
    </location>
</feature>
<dbReference type="InterPro" id="IPR032675">
    <property type="entry name" value="LRR_dom_sf"/>
</dbReference>
<dbReference type="Gene3D" id="1.10.510.10">
    <property type="entry name" value="Transferase(Phosphotransferase) domain 1"/>
    <property type="match status" value="1"/>
</dbReference>
<dbReference type="InterPro" id="IPR001611">
    <property type="entry name" value="Leu-rich_rpt"/>
</dbReference>
<dbReference type="PANTHER" id="PTHR48007:SF38">
    <property type="entry name" value="LEUCINE-RICH REPEAT PROTEIN KINASE FAMILY PROTEIN"/>
    <property type="match status" value="1"/>
</dbReference>
<evidence type="ECO:0000313" key="11">
    <source>
        <dbReference type="Proteomes" id="UP001161247"/>
    </source>
</evidence>
<dbReference type="Proteomes" id="UP001161247">
    <property type="component" value="Chromosome 7"/>
</dbReference>
<protein>
    <submittedName>
        <fullName evidence="10">OLC1v1015179C1</fullName>
    </submittedName>
</protein>
<keyword evidence="5" id="KW-0677">Repeat</keyword>
<reference evidence="10" key="1">
    <citation type="submission" date="2023-03" db="EMBL/GenBank/DDBJ databases">
        <authorList>
            <person name="Julca I."/>
        </authorList>
    </citation>
    <scope>NUCLEOTIDE SEQUENCE</scope>
</reference>
<feature type="domain" description="Protein kinase" evidence="9">
    <location>
        <begin position="353"/>
        <end position="635"/>
    </location>
</feature>
<keyword evidence="3 8" id="KW-0812">Transmembrane</keyword>
<sequence>MAIVSDTFRSSLTLIIVVSFVIMFIRKVNSAATESEALLKLKQSFTGQEALVSWKTETLPCDKKNPWVGVICLNNGMVAGLRLDQMSLSGKIDVEALIQIPGIRSLSISFNNFSGQIPEFNRLGALKAIYLTGNQFSGEIPHDYFVKMESLKKLWLSTNRFSGQIPLSLGQLPHLIELHLEGNQFSGIIPPLEQPTLMSLDLSNNNLRGEIPRSLSRFNMSSFQGNPGLCGEKVGLLCRGTPVDAFTNNKDLEDDSKMIAYGFLVASSVMLLLMVCGIYALRRRQESESTTLKEKESALEDSIVGVKILSTSKKELSESKKRFGSIRKASNKVGDLVMVNEKKGEFGLADLMKAAAEVLANGTIGSCYKASMTNGLTVVVKRIKEVNRIGKDVFDAEIKRFGRLKHKNVLTPLAYHFRRDEKLLVCEYMPKGCLLHQLHADRGASHAELNWPARLKIIQGIAQGLGYLHTQLSSLEIPHGNLKSSNVLLSLENDALLVDYGYTSLISNKAKQSLFAYKSPEILVQQQQQVVALSPKCDVYCLGIIILEVMTGKFPTQYLGTGTGGTDVVQWAKSAVAEGRESELFDPEMASSGSYLTGEMEKLLHIGVACTENNPDQRLEISEAIRRIQEIQVLIEKSNNNISDSSNNRSFQVLPSLRDGYADSVVPVAPTDNSNAPQSYNTINIGNVPGNRNNSFTFEAS</sequence>
<dbReference type="Gene3D" id="3.80.10.10">
    <property type="entry name" value="Ribonuclease Inhibitor"/>
    <property type="match status" value="2"/>
</dbReference>
<evidence type="ECO:0000256" key="1">
    <source>
        <dbReference type="ARBA" id="ARBA00004370"/>
    </source>
</evidence>
<dbReference type="SUPFAM" id="SSF52058">
    <property type="entry name" value="L domain-like"/>
    <property type="match status" value="1"/>
</dbReference>
<evidence type="ECO:0000256" key="3">
    <source>
        <dbReference type="ARBA" id="ARBA00022692"/>
    </source>
</evidence>
<organism evidence="10 11">
    <name type="scientific">Oldenlandia corymbosa var. corymbosa</name>
    <dbReference type="NCBI Taxonomy" id="529605"/>
    <lineage>
        <taxon>Eukaryota</taxon>
        <taxon>Viridiplantae</taxon>
        <taxon>Streptophyta</taxon>
        <taxon>Embryophyta</taxon>
        <taxon>Tracheophyta</taxon>
        <taxon>Spermatophyta</taxon>
        <taxon>Magnoliopsida</taxon>
        <taxon>eudicotyledons</taxon>
        <taxon>Gunneridae</taxon>
        <taxon>Pentapetalae</taxon>
        <taxon>asterids</taxon>
        <taxon>lamiids</taxon>
        <taxon>Gentianales</taxon>
        <taxon>Rubiaceae</taxon>
        <taxon>Rubioideae</taxon>
        <taxon>Spermacoceae</taxon>
        <taxon>Hedyotis-Oldenlandia complex</taxon>
        <taxon>Oldenlandia</taxon>
    </lineage>
</organism>
<keyword evidence="7 8" id="KW-0472">Membrane</keyword>
<keyword evidence="2" id="KW-0433">Leucine-rich repeat</keyword>
<dbReference type="EMBL" id="OX459124">
    <property type="protein sequence ID" value="CAI9114453.1"/>
    <property type="molecule type" value="Genomic_DNA"/>
</dbReference>
<keyword evidence="6 8" id="KW-1133">Transmembrane helix</keyword>
<dbReference type="InterPro" id="IPR046959">
    <property type="entry name" value="PRK1-6/SRF4-like"/>
</dbReference>
<dbReference type="Gene3D" id="3.30.200.20">
    <property type="entry name" value="Phosphorylase Kinase, domain 1"/>
    <property type="match status" value="1"/>
</dbReference>
<dbReference type="AlphaFoldDB" id="A0AAV1E692"/>
<evidence type="ECO:0000256" key="5">
    <source>
        <dbReference type="ARBA" id="ARBA00022737"/>
    </source>
</evidence>
<dbReference type="SUPFAM" id="SSF56112">
    <property type="entry name" value="Protein kinase-like (PK-like)"/>
    <property type="match status" value="1"/>
</dbReference>
<evidence type="ECO:0000256" key="8">
    <source>
        <dbReference type="SAM" id="Phobius"/>
    </source>
</evidence>
<gene>
    <name evidence="10" type="ORF">OLC1_LOCUS21203</name>
</gene>
<accession>A0AAV1E692</accession>
<dbReference type="GO" id="GO:0016020">
    <property type="term" value="C:membrane"/>
    <property type="evidence" value="ECO:0007669"/>
    <property type="project" value="UniProtKB-SubCell"/>
</dbReference>
<dbReference type="GO" id="GO:0004672">
    <property type="term" value="F:protein kinase activity"/>
    <property type="evidence" value="ECO:0007669"/>
    <property type="project" value="InterPro"/>
</dbReference>
<keyword evidence="11" id="KW-1185">Reference proteome</keyword>
<dbReference type="GO" id="GO:0005524">
    <property type="term" value="F:ATP binding"/>
    <property type="evidence" value="ECO:0007669"/>
    <property type="project" value="InterPro"/>
</dbReference>
<evidence type="ECO:0000256" key="6">
    <source>
        <dbReference type="ARBA" id="ARBA00022989"/>
    </source>
</evidence>
<keyword evidence="4" id="KW-0732">Signal</keyword>
<dbReference type="FunFam" id="3.80.10.10:FF:000400">
    <property type="entry name" value="Nuclear pore complex protein NUP107"/>
    <property type="match status" value="1"/>
</dbReference>
<evidence type="ECO:0000256" key="4">
    <source>
        <dbReference type="ARBA" id="ARBA00022729"/>
    </source>
</evidence>
<dbReference type="InterPro" id="IPR013210">
    <property type="entry name" value="LRR_N_plant-typ"/>
</dbReference>
<dbReference type="Pfam" id="PF00560">
    <property type="entry name" value="LRR_1"/>
    <property type="match status" value="3"/>
</dbReference>
<evidence type="ECO:0000313" key="10">
    <source>
        <dbReference type="EMBL" id="CAI9114453.1"/>
    </source>
</evidence>
<evidence type="ECO:0000259" key="9">
    <source>
        <dbReference type="PROSITE" id="PS50011"/>
    </source>
</evidence>
<dbReference type="Pfam" id="PF08263">
    <property type="entry name" value="LRRNT_2"/>
    <property type="match status" value="1"/>
</dbReference>
<proteinExistence type="predicted"/>
<dbReference type="InterPro" id="IPR000719">
    <property type="entry name" value="Prot_kinase_dom"/>
</dbReference>
<comment type="subcellular location">
    <subcellularLocation>
        <location evidence="1">Membrane</location>
    </subcellularLocation>
</comment>
<evidence type="ECO:0000256" key="7">
    <source>
        <dbReference type="ARBA" id="ARBA00023136"/>
    </source>
</evidence>
<dbReference type="PANTHER" id="PTHR48007">
    <property type="entry name" value="LEUCINE-RICH REPEAT RECEPTOR-LIKE PROTEIN KINASE PXC1"/>
    <property type="match status" value="1"/>
</dbReference>
<name>A0AAV1E692_OLDCO</name>
<dbReference type="InterPro" id="IPR011009">
    <property type="entry name" value="Kinase-like_dom_sf"/>
</dbReference>
<evidence type="ECO:0000256" key="2">
    <source>
        <dbReference type="ARBA" id="ARBA00022614"/>
    </source>
</evidence>